<keyword evidence="2" id="KW-1185">Reference proteome</keyword>
<organism evidence="1 2">
    <name type="scientific">Dioscorea alata</name>
    <name type="common">Purple yam</name>
    <dbReference type="NCBI Taxonomy" id="55571"/>
    <lineage>
        <taxon>Eukaryota</taxon>
        <taxon>Viridiplantae</taxon>
        <taxon>Streptophyta</taxon>
        <taxon>Embryophyta</taxon>
        <taxon>Tracheophyta</taxon>
        <taxon>Spermatophyta</taxon>
        <taxon>Magnoliopsida</taxon>
        <taxon>Liliopsida</taxon>
        <taxon>Dioscoreales</taxon>
        <taxon>Dioscoreaceae</taxon>
        <taxon>Dioscorea</taxon>
    </lineage>
</organism>
<gene>
    <name evidence="1" type="ORF">IHE45_04G073100</name>
</gene>
<accession>A0ACB7WDZ2</accession>
<keyword evidence="1" id="KW-0418">Kinase</keyword>
<proteinExistence type="predicted"/>
<dbReference type="EMBL" id="CM037014">
    <property type="protein sequence ID" value="KAH7685951.1"/>
    <property type="molecule type" value="Genomic_DNA"/>
</dbReference>
<name>A0ACB7WDZ2_DIOAL</name>
<evidence type="ECO:0000313" key="1">
    <source>
        <dbReference type="EMBL" id="KAH7685951.1"/>
    </source>
</evidence>
<comment type="caution">
    <text evidence="1">The sequence shown here is derived from an EMBL/GenBank/DDBJ whole genome shotgun (WGS) entry which is preliminary data.</text>
</comment>
<dbReference type="EC" id="2.7.11.1" evidence="1"/>
<sequence>MSLTSSPPPPTALPPSSNEFASPPPELVLAPQSMSSVLASPPSPLVDNALNLVSPPPPKEASLALAPPVFSPPPPLPPPPSLPLITNDQPLPPPSVSTPALSYSPFPSTPIVVFPPPTSSQVTSTSPNLPQGQTIISPPTQGVSSSGVADISSPFSPKVSKSTETFSAQVPSSKPSLLTSSEVKTSSNGKYMKDTIVGATFAGVLVFFVAFFFVIKKTKKSQRTDLGNQYISSSSALTNPDVYYHGQPHLMVSGPLSPSVAPGNMYGNFKGQAYQGGQSEPAGSKTCFTYEELMDITRGFSYDNLLGEGGFGSVYKGMLPDGKAVAIKQLKAGGGQGEREFKAEVDVISRVHHRHLVSLVGYCVAEHRRMLVFEFLPNKTLEHHLHGKGLPVLEWPKRLRIAIGSARGLSYLHEDCHPRIIHRDIKSANILLDESFEAQVADFGLARLANDDSHTHVSTRVMGTFGYLAPEYATSGKLTDKSDVFSFGVVLLELITGRKPVFGDESLVEWARPLLVNALETGEYEDLVDPRLENNFVKNEMSRMIEVAAACVRHSAPKRPRMVQVLRTLDSEGDMPDLSNGVKFGQSMIYNSTQYSTDINNFRKMAFGTEDFSAKSGHSNPSGLELNRSLKEDLI</sequence>
<evidence type="ECO:0000313" key="2">
    <source>
        <dbReference type="Proteomes" id="UP000827976"/>
    </source>
</evidence>
<protein>
    <submittedName>
        <fullName evidence="1">Non-specific serine/threonine protein kinase protein</fullName>
        <ecNumber evidence="1">2.7.11.1</ecNumber>
    </submittedName>
</protein>
<reference evidence="2" key="1">
    <citation type="journal article" date="2022" name="Nat. Commun.">
        <title>Chromosome evolution and the genetic basis of agronomically important traits in greater yam.</title>
        <authorList>
            <person name="Bredeson J.V."/>
            <person name="Lyons J.B."/>
            <person name="Oniyinde I.O."/>
            <person name="Okereke N.R."/>
            <person name="Kolade O."/>
            <person name="Nnabue I."/>
            <person name="Nwadili C.O."/>
            <person name="Hribova E."/>
            <person name="Parker M."/>
            <person name="Nwogha J."/>
            <person name="Shu S."/>
            <person name="Carlson J."/>
            <person name="Kariba R."/>
            <person name="Muthemba S."/>
            <person name="Knop K."/>
            <person name="Barton G.J."/>
            <person name="Sherwood A.V."/>
            <person name="Lopez-Montes A."/>
            <person name="Asiedu R."/>
            <person name="Jamnadass R."/>
            <person name="Muchugi A."/>
            <person name="Goodstein D."/>
            <person name="Egesi C.N."/>
            <person name="Featherston J."/>
            <person name="Asfaw A."/>
            <person name="Simpson G.G."/>
            <person name="Dolezel J."/>
            <person name="Hendre P.S."/>
            <person name="Van Deynze A."/>
            <person name="Kumar P.L."/>
            <person name="Obidiegwu J.E."/>
            <person name="Bhattacharjee R."/>
            <person name="Rokhsar D.S."/>
        </authorList>
    </citation>
    <scope>NUCLEOTIDE SEQUENCE [LARGE SCALE GENOMIC DNA]</scope>
    <source>
        <strain evidence="2">cv. TDa95/00328</strain>
    </source>
</reference>
<keyword evidence="1" id="KW-0808">Transferase</keyword>
<dbReference type="Proteomes" id="UP000827976">
    <property type="component" value="Chromosome 4"/>
</dbReference>
<keyword evidence="1" id="KW-0723">Serine/threonine-protein kinase</keyword>